<evidence type="ECO:0000313" key="3">
    <source>
        <dbReference type="EMBL" id="MFC7257418.1"/>
    </source>
</evidence>
<sequence length="231" mass="25620">MPRITVNVDEDTEAWLQAEADRLNWSKADTGGECIELMHDAVDHIDVQQSDVLRSDAQQAGLRDRVDELEERIAMLEQGKIEETRAAVDAEPARASETPTPDAAERDEAHDVELPEMSANVDDAVREAVDHVASGWEDSSARLEARRNAAAVVLQHALETGEAVGKSADIVEDVRAAFPVEGQNEDTYWRKNIRPVLKEYGEYSQGSHGYRVELSDDSGDIYDPTEEFDDA</sequence>
<evidence type="ECO:0008006" key="6">
    <source>
        <dbReference type="Google" id="ProtNLM"/>
    </source>
</evidence>
<accession>A0ABD6A3V0</accession>
<feature type="region of interest" description="Disordered" evidence="1">
    <location>
        <begin position="209"/>
        <end position="231"/>
    </location>
</feature>
<feature type="compositionally biased region" description="Basic and acidic residues" evidence="1">
    <location>
        <begin position="84"/>
        <end position="94"/>
    </location>
</feature>
<reference evidence="4" key="1">
    <citation type="journal article" date="2014" name="Int. J. Syst. Evol. Microbiol.">
        <title>Complete genome sequence of Corynebacterium casei LMG S-19264T (=DSM 44701T), isolated from a smear-ripened cheese.</title>
        <authorList>
            <consortium name="US DOE Joint Genome Institute (JGI-PGF)"/>
            <person name="Walter F."/>
            <person name="Albersmeier A."/>
            <person name="Kalinowski J."/>
            <person name="Ruckert C."/>
        </authorList>
    </citation>
    <scope>NUCLEOTIDE SEQUENCE [LARGE SCALE GENOMIC DNA]</scope>
    <source>
        <strain evidence="4">CGMCC 4.163</strain>
    </source>
</reference>
<dbReference type="EMBL" id="JBHTAT010000006">
    <property type="protein sequence ID" value="MFC7257418.1"/>
    <property type="molecule type" value="Genomic_DNA"/>
</dbReference>
<name>A0ABD6A3V0_9EURY</name>
<evidence type="ECO:0000256" key="1">
    <source>
        <dbReference type="SAM" id="MobiDB-lite"/>
    </source>
</evidence>
<dbReference type="Proteomes" id="UP001596434">
    <property type="component" value="Unassembled WGS sequence"/>
</dbReference>
<dbReference type="EMBL" id="JBHTAT010000006">
    <property type="protein sequence ID" value="MFC7257449.1"/>
    <property type="molecule type" value="Genomic_DNA"/>
</dbReference>
<feature type="region of interest" description="Disordered" evidence="1">
    <location>
        <begin position="84"/>
        <end position="108"/>
    </location>
</feature>
<reference evidence="5" key="2">
    <citation type="journal article" date="2019" name="Int. J. Syst. Evol. Microbiol.">
        <title>The Global Catalogue of Microorganisms (GCM) 10K type strain sequencing project: providing services to taxonomists for standard genome sequencing and annotation.</title>
        <authorList>
            <consortium name="The Broad Institute Genomics Platform"/>
            <consortium name="The Broad Institute Genome Sequencing Center for Infectious Disease"/>
            <person name="Wu L."/>
            <person name="Ma J."/>
        </authorList>
    </citation>
    <scope>NUCLEOTIDE SEQUENCE [LARGE SCALE GENOMIC DNA]</scope>
    <source>
        <strain evidence="5">GX21</strain>
    </source>
</reference>
<organism evidence="4 5">
    <name type="scientific">Haloplanus litoreus</name>
    <dbReference type="NCBI Taxonomy" id="767515"/>
    <lineage>
        <taxon>Archaea</taxon>
        <taxon>Methanobacteriati</taxon>
        <taxon>Methanobacteriota</taxon>
        <taxon>Stenosarchaea group</taxon>
        <taxon>Halobacteria</taxon>
        <taxon>Halobacteriales</taxon>
        <taxon>Haloferacaceae</taxon>
        <taxon>Haloplanus</taxon>
    </lineage>
</organism>
<evidence type="ECO:0000313" key="5">
    <source>
        <dbReference type="Proteomes" id="UP001596434"/>
    </source>
</evidence>
<keyword evidence="5" id="KW-1185">Reference proteome</keyword>
<evidence type="ECO:0000313" key="2">
    <source>
        <dbReference type="EMBL" id="MFC7257385.1"/>
    </source>
</evidence>
<comment type="caution">
    <text evidence="4">The sequence shown here is derived from an EMBL/GenBank/DDBJ whole genome shotgun (WGS) entry which is preliminary data.</text>
</comment>
<evidence type="ECO:0000313" key="4">
    <source>
        <dbReference type="EMBL" id="MFC7257449.1"/>
    </source>
</evidence>
<feature type="compositionally biased region" description="Acidic residues" evidence="1">
    <location>
        <begin position="215"/>
        <end position="231"/>
    </location>
</feature>
<dbReference type="AlphaFoldDB" id="A0ABD6A3V0"/>
<gene>
    <name evidence="2" type="ORF">ACFQKE_19235</name>
    <name evidence="3" type="ORF">ACFQKE_19400</name>
    <name evidence="4" type="ORF">ACFQKE_19555</name>
</gene>
<reference evidence="4" key="3">
    <citation type="submission" date="2024-09" db="EMBL/GenBank/DDBJ databases">
        <authorList>
            <person name="Sun Q."/>
        </authorList>
    </citation>
    <scope>NUCLEOTIDE SEQUENCE</scope>
    <source>
        <strain evidence="4">CGMCC 4.163</strain>
    </source>
</reference>
<dbReference type="EMBL" id="JBHTAT010000006">
    <property type="protein sequence ID" value="MFC7257385.1"/>
    <property type="molecule type" value="Genomic_DNA"/>
</dbReference>
<dbReference type="RefSeq" id="WP_379707111.1">
    <property type="nucleotide sequence ID" value="NZ_JBHTAT010000006.1"/>
</dbReference>
<proteinExistence type="predicted"/>
<protein>
    <recommendedName>
        <fullName evidence="6">Ribbon-helix-helix protein, copG family</fullName>
    </recommendedName>
</protein>